<dbReference type="SUPFAM" id="SSF53822">
    <property type="entry name" value="Periplasmic binding protein-like I"/>
    <property type="match status" value="1"/>
</dbReference>
<sequence length="195" mass="21172">MTGLNRPARSAWPPVGRTPPDRPSPLTSAAEWSAYGEPAAPRPHTPAELDALLRLLTRPQARIEIIAVGHSRDPASRNAADALIRAWEGLDRKTVRTVVDWPEQAASWLRPARRFAAGPPDAWVVAAAGRGWAELSRRLRRDTEWAPDRTYGFASLADPRTIAYAGQGTLNGLRGAAADGTTWSVDGNWLTGQVL</sequence>
<dbReference type="RefSeq" id="WP_358349128.1">
    <property type="nucleotide sequence ID" value="NZ_JBEZFP010000007.1"/>
</dbReference>
<feature type="region of interest" description="Disordered" evidence="1">
    <location>
        <begin position="1"/>
        <end position="31"/>
    </location>
</feature>
<name>A0ABV3DAK3_9ACTN</name>
<accession>A0ABV3DAK3</accession>
<protein>
    <recommendedName>
        <fullName evidence="4">Leucine-binding protein domain-containing protein</fullName>
    </recommendedName>
</protein>
<gene>
    <name evidence="2" type="ORF">AB0C36_04585</name>
</gene>
<evidence type="ECO:0008006" key="4">
    <source>
        <dbReference type="Google" id="ProtNLM"/>
    </source>
</evidence>
<organism evidence="2 3">
    <name type="scientific">Streptodolium elevatio</name>
    <dbReference type="NCBI Taxonomy" id="3157996"/>
    <lineage>
        <taxon>Bacteria</taxon>
        <taxon>Bacillati</taxon>
        <taxon>Actinomycetota</taxon>
        <taxon>Actinomycetes</taxon>
        <taxon>Kitasatosporales</taxon>
        <taxon>Streptomycetaceae</taxon>
        <taxon>Streptodolium</taxon>
    </lineage>
</organism>
<evidence type="ECO:0000256" key="1">
    <source>
        <dbReference type="SAM" id="MobiDB-lite"/>
    </source>
</evidence>
<evidence type="ECO:0000313" key="2">
    <source>
        <dbReference type="EMBL" id="MEU8132768.1"/>
    </source>
</evidence>
<dbReference type="EMBL" id="JBEZFP010000007">
    <property type="protein sequence ID" value="MEU8132768.1"/>
    <property type="molecule type" value="Genomic_DNA"/>
</dbReference>
<comment type="caution">
    <text evidence="2">The sequence shown here is derived from an EMBL/GenBank/DDBJ whole genome shotgun (WGS) entry which is preliminary data.</text>
</comment>
<evidence type="ECO:0000313" key="3">
    <source>
        <dbReference type="Proteomes" id="UP001551482"/>
    </source>
</evidence>
<keyword evidence="3" id="KW-1185">Reference proteome</keyword>
<proteinExistence type="predicted"/>
<dbReference type="InterPro" id="IPR028082">
    <property type="entry name" value="Peripla_BP_I"/>
</dbReference>
<reference evidence="2 3" key="1">
    <citation type="submission" date="2024-06" db="EMBL/GenBank/DDBJ databases">
        <title>The Natural Products Discovery Center: Release of the First 8490 Sequenced Strains for Exploring Actinobacteria Biosynthetic Diversity.</title>
        <authorList>
            <person name="Kalkreuter E."/>
            <person name="Kautsar S.A."/>
            <person name="Yang D."/>
            <person name="Bader C.D."/>
            <person name="Teijaro C.N."/>
            <person name="Fluegel L."/>
            <person name="Davis C.M."/>
            <person name="Simpson J.R."/>
            <person name="Lauterbach L."/>
            <person name="Steele A.D."/>
            <person name="Gui C."/>
            <person name="Meng S."/>
            <person name="Li G."/>
            <person name="Viehrig K."/>
            <person name="Ye F."/>
            <person name="Su P."/>
            <person name="Kiefer A.F."/>
            <person name="Nichols A."/>
            <person name="Cepeda A.J."/>
            <person name="Yan W."/>
            <person name="Fan B."/>
            <person name="Jiang Y."/>
            <person name="Adhikari A."/>
            <person name="Zheng C.-J."/>
            <person name="Schuster L."/>
            <person name="Cowan T.M."/>
            <person name="Smanski M.J."/>
            <person name="Chevrette M.G."/>
            <person name="De Carvalho L.P.S."/>
            <person name="Shen B."/>
        </authorList>
    </citation>
    <scope>NUCLEOTIDE SEQUENCE [LARGE SCALE GENOMIC DNA]</scope>
    <source>
        <strain evidence="2 3">NPDC048946</strain>
    </source>
</reference>
<dbReference type="Proteomes" id="UP001551482">
    <property type="component" value="Unassembled WGS sequence"/>
</dbReference>